<organism evidence="2 3">
    <name type="scientific">Flavobacterium sufflavum</name>
    <dbReference type="NCBI Taxonomy" id="1921138"/>
    <lineage>
        <taxon>Bacteria</taxon>
        <taxon>Pseudomonadati</taxon>
        <taxon>Bacteroidota</taxon>
        <taxon>Flavobacteriia</taxon>
        <taxon>Flavobacteriales</taxon>
        <taxon>Flavobacteriaceae</taxon>
        <taxon>Flavobacterium</taxon>
    </lineage>
</organism>
<proteinExistence type="predicted"/>
<sequence>MKKYYILAFTLLCLLMGQSSVAQDWQDLGLDAQTTAILQQFEDAGVEIKAYTDTQTYINDVNNDSNPNNDFIDYNGDGTTNTADMTLLIAMSDADLNATLALTTQLHEVVVFNYYHDPIKYIYYNLDYTNPFVLNDICSNYPAYCYFQNVPLLEGSFSITDSNNPNRTVSNGQTLVMVNSGSARQASMDMTTSFGGDVTWSGNGVTGNNSSATYSGTNSTSVIASCASSGIGATGNIQIVNENKISYASKIDGVKTKINDMAENIKAFVESKTSGSKISESSKFLTLSGTIESKNVDMYADGTKYGNATSFDLKGTLTQTMPTIRIPIYSIGAINMFAELNLGSATGSIDIKGALDDSTAAKAEIQGGIEIGFNAVSGSVMAIIGDPEHLCGEAKGSIVAEAFKYSGTLMTNTDFSGVLLTPTLKLGKISAPYSVSAKINIGTANETCTFISGTYKIWEGEDFPLTPVLLYQKS</sequence>
<reference evidence="2 3" key="1">
    <citation type="submission" date="2019-01" db="EMBL/GenBank/DDBJ databases">
        <authorList>
            <person name="Chen W.-M."/>
        </authorList>
    </citation>
    <scope>NUCLEOTIDE SEQUENCE [LARGE SCALE GENOMIC DNA]</scope>
    <source>
        <strain evidence="2 3">BBQ-12</strain>
    </source>
</reference>
<dbReference type="AlphaFoldDB" id="A0A3S2UF76"/>
<evidence type="ECO:0000256" key="1">
    <source>
        <dbReference type="SAM" id="SignalP"/>
    </source>
</evidence>
<accession>A0A3S2UF76</accession>
<feature type="chain" id="PRO_5018758705" evidence="1">
    <location>
        <begin position="23"/>
        <end position="474"/>
    </location>
</feature>
<keyword evidence="3" id="KW-1185">Reference proteome</keyword>
<name>A0A3S2UF76_9FLAO</name>
<comment type="caution">
    <text evidence="2">The sequence shown here is derived from an EMBL/GenBank/DDBJ whole genome shotgun (WGS) entry which is preliminary data.</text>
</comment>
<dbReference type="RefSeq" id="WP_128197325.1">
    <property type="nucleotide sequence ID" value="NZ_SACJ01000014.1"/>
</dbReference>
<protein>
    <submittedName>
        <fullName evidence="2">Uncharacterized protein</fullName>
    </submittedName>
</protein>
<dbReference type="OrthoDB" id="9841462at2"/>
<evidence type="ECO:0000313" key="3">
    <source>
        <dbReference type="Proteomes" id="UP000285211"/>
    </source>
</evidence>
<dbReference type="EMBL" id="SACJ01000014">
    <property type="protein sequence ID" value="RVT71967.1"/>
    <property type="molecule type" value="Genomic_DNA"/>
</dbReference>
<evidence type="ECO:0000313" key="2">
    <source>
        <dbReference type="EMBL" id="RVT71967.1"/>
    </source>
</evidence>
<feature type="signal peptide" evidence="1">
    <location>
        <begin position="1"/>
        <end position="22"/>
    </location>
</feature>
<gene>
    <name evidence="2" type="ORF">EOD40_16230</name>
</gene>
<dbReference type="Proteomes" id="UP000285211">
    <property type="component" value="Unassembled WGS sequence"/>
</dbReference>
<keyword evidence="1" id="KW-0732">Signal</keyword>